<dbReference type="PANTHER" id="PTHR12000">
    <property type="entry name" value="HEMOGLOBINASE FAMILY MEMBER"/>
    <property type="match status" value="1"/>
</dbReference>
<organism evidence="2 3">
    <name type="scientific">Caligus rogercresseyi</name>
    <name type="common">Sea louse</name>
    <dbReference type="NCBI Taxonomy" id="217165"/>
    <lineage>
        <taxon>Eukaryota</taxon>
        <taxon>Metazoa</taxon>
        <taxon>Ecdysozoa</taxon>
        <taxon>Arthropoda</taxon>
        <taxon>Crustacea</taxon>
        <taxon>Multicrustacea</taxon>
        <taxon>Hexanauplia</taxon>
        <taxon>Copepoda</taxon>
        <taxon>Siphonostomatoida</taxon>
        <taxon>Caligidae</taxon>
        <taxon>Caligus</taxon>
    </lineage>
</organism>
<gene>
    <name evidence="2" type="ORF">FKW44_004157</name>
</gene>
<dbReference type="GO" id="GO:0004197">
    <property type="term" value="F:cysteine-type endopeptidase activity"/>
    <property type="evidence" value="ECO:0007669"/>
    <property type="project" value="TreeGrafter"/>
</dbReference>
<comment type="similarity">
    <text evidence="1">Belongs to the peptidase C13 family.</text>
</comment>
<dbReference type="Gene3D" id="3.40.50.1460">
    <property type="match status" value="1"/>
</dbReference>
<reference evidence="3" key="1">
    <citation type="submission" date="2021-01" db="EMBL/GenBank/DDBJ databases">
        <title>Caligus Genome Assembly.</title>
        <authorList>
            <person name="Gallardo-Escarate C."/>
        </authorList>
    </citation>
    <scope>NUCLEOTIDE SEQUENCE [LARGE SCALE GENOMIC DNA]</scope>
</reference>
<evidence type="ECO:0000256" key="1">
    <source>
        <dbReference type="ARBA" id="ARBA00009941"/>
    </source>
</evidence>
<sequence>MYDDIAFNDANPTPGKIINKPKGRNVYKGVPKDYTGNEVRPSVFLNESHNSTEEDNVFVYFSDHGGPGILGFPSDYLDALDLNK</sequence>
<accession>A0A7T8HLS6</accession>
<name>A0A7T8HLS6_CALRO</name>
<evidence type="ECO:0000313" key="2">
    <source>
        <dbReference type="EMBL" id="QQP52126.1"/>
    </source>
</evidence>
<dbReference type="GO" id="GO:0006624">
    <property type="term" value="P:vacuolar protein processing"/>
    <property type="evidence" value="ECO:0007669"/>
    <property type="project" value="TreeGrafter"/>
</dbReference>
<dbReference type="Pfam" id="PF01650">
    <property type="entry name" value="Peptidase_C13"/>
    <property type="match status" value="1"/>
</dbReference>
<dbReference type="AlphaFoldDB" id="A0A7T8HLS6"/>
<dbReference type="GO" id="GO:0051603">
    <property type="term" value="P:proteolysis involved in protein catabolic process"/>
    <property type="evidence" value="ECO:0007669"/>
    <property type="project" value="TreeGrafter"/>
</dbReference>
<evidence type="ECO:0008006" key="4">
    <source>
        <dbReference type="Google" id="ProtNLM"/>
    </source>
</evidence>
<evidence type="ECO:0000313" key="3">
    <source>
        <dbReference type="Proteomes" id="UP000595437"/>
    </source>
</evidence>
<keyword evidence="3" id="KW-1185">Reference proteome</keyword>
<proteinExistence type="inferred from homology"/>
<feature type="non-terminal residue" evidence="2">
    <location>
        <position position="84"/>
    </location>
</feature>
<dbReference type="EMBL" id="CP045892">
    <property type="protein sequence ID" value="QQP52126.1"/>
    <property type="molecule type" value="Genomic_DNA"/>
</dbReference>
<dbReference type="PANTHER" id="PTHR12000:SF42">
    <property type="entry name" value="LEGUMAIN"/>
    <property type="match status" value="1"/>
</dbReference>
<dbReference type="GO" id="GO:0005773">
    <property type="term" value="C:vacuole"/>
    <property type="evidence" value="ECO:0007669"/>
    <property type="project" value="GOC"/>
</dbReference>
<dbReference type="Proteomes" id="UP000595437">
    <property type="component" value="Chromosome 3"/>
</dbReference>
<protein>
    <recommendedName>
        <fullName evidence="4">Legumain</fullName>
    </recommendedName>
</protein>
<dbReference type="InterPro" id="IPR001096">
    <property type="entry name" value="Peptidase_C13"/>
</dbReference>
<dbReference type="OrthoDB" id="9995590at2759"/>